<dbReference type="PANTHER" id="PTHR30509">
    <property type="entry name" value="P-HYDROXYBENZOIC ACID EFFLUX PUMP SUBUNIT-RELATED"/>
    <property type="match status" value="1"/>
</dbReference>
<evidence type="ECO:0000256" key="4">
    <source>
        <dbReference type="ARBA" id="ARBA00022989"/>
    </source>
</evidence>
<evidence type="ECO:0000313" key="7">
    <source>
        <dbReference type="EMBL" id="AQS52695.1"/>
    </source>
</evidence>
<reference evidence="7 8" key="1">
    <citation type="journal article" date="2014" name="Int. J. Syst. Evol. Microbiol.">
        <title>Jeotgalibaca dankookensis gen. nov., sp. nov., a member of the family Carnobacteriaceae, isolated from seujeot (Korean traditional food).</title>
        <authorList>
            <person name="Lee D.G."/>
            <person name="Trujillo M.E."/>
            <person name="Kang H."/>
            <person name="Ahn T.Y."/>
        </authorList>
    </citation>
    <scope>NUCLEOTIDE SEQUENCE [LARGE SCALE GENOMIC DNA]</scope>
    <source>
        <strain evidence="7 8">EX-07</strain>
    </source>
</reference>
<name>A0A1S6IMD2_9LACT</name>
<protein>
    <submittedName>
        <fullName evidence="7">Uncharacterized protein</fullName>
    </submittedName>
</protein>
<keyword evidence="8" id="KW-1185">Reference proteome</keyword>
<keyword evidence="5 6" id="KW-0472">Membrane</keyword>
<feature type="transmembrane region" description="Helical" evidence="6">
    <location>
        <begin position="117"/>
        <end position="142"/>
    </location>
</feature>
<evidence type="ECO:0000256" key="3">
    <source>
        <dbReference type="ARBA" id="ARBA00022692"/>
    </source>
</evidence>
<dbReference type="STRING" id="708126.BW727_100287"/>
<evidence type="ECO:0000256" key="2">
    <source>
        <dbReference type="ARBA" id="ARBA00022475"/>
    </source>
</evidence>
<evidence type="ECO:0000256" key="5">
    <source>
        <dbReference type="ARBA" id="ARBA00023136"/>
    </source>
</evidence>
<dbReference type="Proteomes" id="UP000188993">
    <property type="component" value="Chromosome"/>
</dbReference>
<feature type="transmembrane region" description="Helical" evidence="6">
    <location>
        <begin position="60"/>
        <end position="85"/>
    </location>
</feature>
<dbReference type="InterPro" id="IPR010343">
    <property type="entry name" value="ArAE_1"/>
</dbReference>
<proteinExistence type="predicted"/>
<sequence length="360" mass="41457">MKLGARAFKTGLSITLSILLAQLIYSDAGVIAGISAVPSTQPSVRKSYITMRNRMVANTIGGVLATLIVWAVGNSVIIIGFTAILLIAILNYLHLSDVITMSVMTLIIIMLNPSDTLFLVTAIRILETFIGVIIAFLVNTYIYPPQYGEKLYHLIDYTNSEFLVRIRSSLRKNTEFSIMSDDLKWSRTQLARIDYFFKLLKESKLPFTRYKYDELKQLAIYRRMIYTTRAAFKVLTVMHEYENSFFNFPTEMRASIRERMEALMSGHEQIMLKFSGRVAPDQVRFFVANRSERKIILDSFFNHAQEQSNLADFVHQKGYSGIHLMSAILEYEDELIKLNKLVTNFRNQNKKYHISQIDDF</sequence>
<dbReference type="Pfam" id="PF06081">
    <property type="entry name" value="ArAE_1"/>
    <property type="match status" value="1"/>
</dbReference>
<dbReference type="AlphaFoldDB" id="A0A1S6IMD2"/>
<gene>
    <name evidence="7" type="ORF">BW727_100287</name>
</gene>
<dbReference type="EMBL" id="CP019728">
    <property type="protein sequence ID" value="AQS52695.1"/>
    <property type="molecule type" value="Genomic_DNA"/>
</dbReference>
<dbReference type="PANTHER" id="PTHR30509:SF27">
    <property type="entry name" value="UPF0421 PROTEIN YGAE"/>
    <property type="match status" value="1"/>
</dbReference>
<keyword evidence="3 6" id="KW-0812">Transmembrane</keyword>
<keyword evidence="4 6" id="KW-1133">Transmembrane helix</keyword>
<dbReference type="KEGG" id="jda:BW727_100287"/>
<keyword evidence="2" id="KW-1003">Cell membrane</keyword>
<comment type="subcellular location">
    <subcellularLocation>
        <location evidence="1">Cell membrane</location>
        <topology evidence="1">Multi-pass membrane protein</topology>
    </subcellularLocation>
</comment>
<evidence type="ECO:0000256" key="1">
    <source>
        <dbReference type="ARBA" id="ARBA00004651"/>
    </source>
</evidence>
<dbReference type="OrthoDB" id="1653617at2"/>
<evidence type="ECO:0000256" key="6">
    <source>
        <dbReference type="SAM" id="Phobius"/>
    </source>
</evidence>
<evidence type="ECO:0000313" key="8">
    <source>
        <dbReference type="Proteomes" id="UP000188993"/>
    </source>
</evidence>
<dbReference type="GO" id="GO:0005886">
    <property type="term" value="C:plasma membrane"/>
    <property type="evidence" value="ECO:0007669"/>
    <property type="project" value="UniProtKB-SubCell"/>
</dbReference>
<dbReference type="RefSeq" id="WP_062468146.1">
    <property type="nucleotide sequence ID" value="NZ_BBYN01000005.1"/>
</dbReference>
<accession>A0A1S6IMD2</accession>
<organism evidence="7 8">
    <name type="scientific">Jeotgalibaca dankookensis</name>
    <dbReference type="NCBI Taxonomy" id="708126"/>
    <lineage>
        <taxon>Bacteria</taxon>
        <taxon>Bacillati</taxon>
        <taxon>Bacillota</taxon>
        <taxon>Bacilli</taxon>
        <taxon>Lactobacillales</taxon>
        <taxon>Carnobacteriaceae</taxon>
        <taxon>Jeotgalibaca</taxon>
    </lineage>
</organism>